<dbReference type="RefSeq" id="WP_215504940.1">
    <property type="nucleotide sequence ID" value="NZ_CP076361.1"/>
</dbReference>
<accession>A0A975P401</accession>
<name>A0A975P401_9RHOB</name>
<gene>
    <name evidence="1" type="ORF">KM031_10505</name>
</gene>
<reference evidence="1" key="1">
    <citation type="submission" date="2021-06" db="EMBL/GenBank/DDBJ databases">
        <title>Direct submission.</title>
        <authorList>
            <person name="Lee C.-S."/>
            <person name="Jin L."/>
        </authorList>
    </citation>
    <scope>NUCLEOTIDE SEQUENCE</scope>
    <source>
        <strain evidence="1">Con5</strain>
    </source>
</reference>
<dbReference type="KEGG" id="gfu:KM031_10505"/>
<evidence type="ECO:0000313" key="1">
    <source>
        <dbReference type="EMBL" id="QWK89295.1"/>
    </source>
</evidence>
<evidence type="ECO:0000313" key="2">
    <source>
        <dbReference type="Proteomes" id="UP000679352"/>
    </source>
</evidence>
<dbReference type="Proteomes" id="UP000679352">
    <property type="component" value="Chromosome"/>
</dbReference>
<sequence length="182" mass="19436">MSDDTTFVLTGLRSGYRIETAATCGLTRNSISTRALVGYALTTETGKDGLPFLQVSLTSEDVQAEPPVLDLSATYTQNVAYSEVDLDLRFTDLPQGTEVEVACTKTALAIPRQPVEGSSLIGMSGSKLGKFSADLSLRLWLADPDALKSSSSLTLSLSRIEQTPGGDDRKIVLQKIALPLSH</sequence>
<protein>
    <submittedName>
        <fullName evidence="1">Uncharacterized protein</fullName>
    </submittedName>
</protein>
<proteinExistence type="predicted"/>
<organism evidence="1 2">
    <name type="scientific">Gemmobacter fulvus</name>
    <dbReference type="NCBI Taxonomy" id="2840474"/>
    <lineage>
        <taxon>Bacteria</taxon>
        <taxon>Pseudomonadati</taxon>
        <taxon>Pseudomonadota</taxon>
        <taxon>Alphaproteobacteria</taxon>
        <taxon>Rhodobacterales</taxon>
        <taxon>Paracoccaceae</taxon>
        <taxon>Gemmobacter</taxon>
    </lineage>
</organism>
<dbReference type="EMBL" id="CP076361">
    <property type="protein sequence ID" value="QWK89295.1"/>
    <property type="molecule type" value="Genomic_DNA"/>
</dbReference>
<dbReference type="AlphaFoldDB" id="A0A975P401"/>
<keyword evidence="2" id="KW-1185">Reference proteome</keyword>